<reference evidence="5" key="1">
    <citation type="submission" date="2010-11" db="EMBL/GenBank/DDBJ databases">
        <title>The complete genome of Mahella australiensis DSM 15567.</title>
        <authorList>
            <consortium name="US DOE Joint Genome Institute (JGI-PGF)"/>
            <person name="Lucas S."/>
            <person name="Copeland A."/>
            <person name="Lapidus A."/>
            <person name="Bruce D."/>
            <person name="Goodwin L."/>
            <person name="Pitluck S."/>
            <person name="Kyrpides N."/>
            <person name="Mavromatis K."/>
            <person name="Pagani I."/>
            <person name="Ivanova N."/>
            <person name="Teshima H."/>
            <person name="Brettin T."/>
            <person name="Detter J.C."/>
            <person name="Han C."/>
            <person name="Tapia R."/>
            <person name="Land M."/>
            <person name="Hauser L."/>
            <person name="Markowitz V."/>
            <person name="Cheng J.-F."/>
            <person name="Hugenholtz P."/>
            <person name="Woyke T."/>
            <person name="Wu D."/>
            <person name="Spring S."/>
            <person name="Pukall R."/>
            <person name="Steenblock K."/>
            <person name="Schneider S."/>
            <person name="Klenk H.-P."/>
            <person name="Eisen J.A."/>
        </authorList>
    </citation>
    <scope>NUCLEOTIDE SEQUENCE [LARGE SCALE GENOMIC DNA]</scope>
    <source>
        <strain evidence="5">DSM 15567 / CIP 107919 / 50-1 BON</strain>
    </source>
</reference>
<dbReference type="Proteomes" id="UP000008457">
    <property type="component" value="Chromosome"/>
</dbReference>
<dbReference type="AlphaFoldDB" id="F4A1E7"/>
<evidence type="ECO:0000256" key="1">
    <source>
        <dbReference type="ARBA" id="ARBA00004141"/>
    </source>
</evidence>
<evidence type="ECO:0000256" key="2">
    <source>
        <dbReference type="ARBA" id="ARBA00008404"/>
    </source>
</evidence>
<dbReference type="RefSeq" id="WP_013781494.1">
    <property type="nucleotide sequence ID" value="NC_015520.1"/>
</dbReference>
<dbReference type="GO" id="GO:0015385">
    <property type="term" value="F:sodium:proton antiporter activity"/>
    <property type="evidence" value="ECO:0007669"/>
    <property type="project" value="TreeGrafter"/>
</dbReference>
<accession>F4A1E7</accession>
<dbReference type="PANTHER" id="PTHR34703:SF1">
    <property type="entry name" value="ANTIPORTER SUBUNIT MNHG2-RELATED"/>
    <property type="match status" value="1"/>
</dbReference>
<evidence type="ECO:0000256" key="3">
    <source>
        <dbReference type="SAM" id="Phobius"/>
    </source>
</evidence>
<dbReference type="OrthoDB" id="9806575at2"/>
<dbReference type="eggNOG" id="COG1320">
    <property type="taxonomic scope" value="Bacteria"/>
</dbReference>
<keyword evidence="3" id="KW-0812">Transmembrane</keyword>
<dbReference type="HOGENOM" id="CLU_121334_2_3_9"/>
<dbReference type="PANTHER" id="PTHR34703">
    <property type="entry name" value="ANTIPORTER SUBUNIT MNHG2-RELATED"/>
    <property type="match status" value="1"/>
</dbReference>
<keyword evidence="5" id="KW-1185">Reference proteome</keyword>
<evidence type="ECO:0000313" key="5">
    <source>
        <dbReference type="Proteomes" id="UP000008457"/>
    </source>
</evidence>
<comment type="subcellular location">
    <subcellularLocation>
        <location evidence="1">Membrane</location>
        <topology evidence="1">Multi-pass membrane protein</topology>
    </subcellularLocation>
</comment>
<reference evidence="4 5" key="2">
    <citation type="journal article" date="2011" name="Stand. Genomic Sci.">
        <title>Complete genome sequence of Mahella australiensis type strain (50-1 BON).</title>
        <authorList>
            <person name="Sikorski J."/>
            <person name="Teshima H."/>
            <person name="Nolan M."/>
            <person name="Lucas S."/>
            <person name="Hammon N."/>
            <person name="Deshpande S."/>
            <person name="Cheng J.F."/>
            <person name="Pitluck S."/>
            <person name="Liolios K."/>
            <person name="Pagani I."/>
            <person name="Ivanova N."/>
            <person name="Huntemann M."/>
            <person name="Mavromatis K."/>
            <person name="Ovchinikova G."/>
            <person name="Pati A."/>
            <person name="Tapia R."/>
            <person name="Han C."/>
            <person name="Goodwin L."/>
            <person name="Chen A."/>
            <person name="Palaniappan K."/>
            <person name="Land M."/>
            <person name="Hauser L."/>
            <person name="Ngatchou-Djao O.D."/>
            <person name="Rohde M."/>
            <person name="Pukall R."/>
            <person name="Spring S."/>
            <person name="Abt B."/>
            <person name="Goker M."/>
            <person name="Detter J.C."/>
            <person name="Woyke T."/>
            <person name="Bristow J."/>
            <person name="Markowitz V."/>
            <person name="Hugenholtz P."/>
            <person name="Eisen J.A."/>
            <person name="Kyrpides N.C."/>
            <person name="Klenk H.P."/>
            <person name="Lapidus A."/>
        </authorList>
    </citation>
    <scope>NUCLEOTIDE SEQUENCE [LARGE SCALE GENOMIC DNA]</scope>
    <source>
        <strain evidence="5">DSM 15567 / CIP 107919 / 50-1 BON</strain>
    </source>
</reference>
<dbReference type="EMBL" id="CP002360">
    <property type="protein sequence ID" value="AEE97066.1"/>
    <property type="molecule type" value="Genomic_DNA"/>
</dbReference>
<comment type="similarity">
    <text evidence="2">Belongs to the CPA3 antiporters (TC 2.A.63) subunit G family.</text>
</comment>
<protein>
    <submittedName>
        <fullName evidence="4">Multisubunit sodium/proton antiporter, MrpG subunit (TC 2.A.63.1)</fullName>
    </submittedName>
</protein>
<dbReference type="Pfam" id="PF03334">
    <property type="entry name" value="PhaG_MnhG_YufB"/>
    <property type="match status" value="1"/>
</dbReference>
<dbReference type="KEGG" id="mas:Mahau_1890"/>
<sequence>MQLLGNVLIVIGLIFIFFGVYGILRFKNFYSRILITSKVDTVGFITLMIGIMIKAGMSFFSLKVLFIIILAIITNPISTHAIARSAYISGYRVNDHYDE</sequence>
<proteinExistence type="inferred from homology"/>
<gene>
    <name evidence="4" type="ordered locus">Mahau_1890</name>
</gene>
<organism evidence="4 5">
    <name type="scientific">Mahella australiensis (strain DSM 15567 / CIP 107919 / 50-1 BON)</name>
    <dbReference type="NCBI Taxonomy" id="697281"/>
    <lineage>
        <taxon>Bacteria</taxon>
        <taxon>Bacillati</taxon>
        <taxon>Bacillota</taxon>
        <taxon>Clostridia</taxon>
        <taxon>Thermoanaerobacterales</taxon>
        <taxon>Thermoanaerobacterales Family IV. Incertae Sedis</taxon>
        <taxon>Mahella</taxon>
    </lineage>
</organism>
<dbReference type="InterPro" id="IPR005133">
    <property type="entry name" value="PhaG_MnhG_YufB"/>
</dbReference>
<dbReference type="NCBIfam" id="TIGR01300">
    <property type="entry name" value="CPA3_mnhG_phaG"/>
    <property type="match status" value="1"/>
</dbReference>
<keyword evidence="3" id="KW-0472">Membrane</keyword>
<name>F4A1E7_MAHA5</name>
<keyword evidence="3" id="KW-1133">Transmembrane helix</keyword>
<dbReference type="STRING" id="697281.Mahau_1890"/>
<feature type="transmembrane region" description="Helical" evidence="3">
    <location>
        <begin position="6"/>
        <end position="24"/>
    </location>
</feature>
<feature type="transmembrane region" description="Helical" evidence="3">
    <location>
        <begin position="44"/>
        <end position="73"/>
    </location>
</feature>
<evidence type="ECO:0000313" key="4">
    <source>
        <dbReference type="EMBL" id="AEE97066.1"/>
    </source>
</evidence>